<keyword evidence="6 10" id="KW-1133">Transmembrane helix</keyword>
<dbReference type="PANTHER" id="PTHR16254">
    <property type="entry name" value="POTASSIUM/PROTON ANTIPORTER-RELATED"/>
    <property type="match status" value="1"/>
</dbReference>
<dbReference type="InterPro" id="IPR006153">
    <property type="entry name" value="Cation/H_exchanger_TM"/>
</dbReference>
<keyword evidence="3" id="KW-0050">Antiport</keyword>
<evidence type="ECO:0000256" key="9">
    <source>
        <dbReference type="SAM" id="MobiDB-lite"/>
    </source>
</evidence>
<evidence type="ECO:0000256" key="1">
    <source>
        <dbReference type="ARBA" id="ARBA00004141"/>
    </source>
</evidence>
<feature type="chain" id="PRO_5047402113" description="Cation/H+ exchanger transmembrane domain-containing protein" evidence="11">
    <location>
        <begin position="28"/>
        <end position="750"/>
    </location>
</feature>
<feature type="transmembrane region" description="Helical" evidence="10">
    <location>
        <begin position="607"/>
        <end position="626"/>
    </location>
</feature>
<feature type="transmembrane region" description="Helical" evidence="10">
    <location>
        <begin position="515"/>
        <end position="536"/>
    </location>
</feature>
<dbReference type="PANTHER" id="PTHR16254:SF14">
    <property type="entry name" value="TRANSMEMBRANE AND COILED-COIL DOMAIN-CONTAINING PROTEIN 3"/>
    <property type="match status" value="1"/>
</dbReference>
<comment type="caution">
    <text evidence="13">The sequence shown here is derived from an EMBL/GenBank/DDBJ whole genome shotgun (WGS) entry which is preliminary data.</text>
</comment>
<dbReference type="Pfam" id="PF00999">
    <property type="entry name" value="Na_H_Exchanger"/>
    <property type="match status" value="1"/>
</dbReference>
<reference evidence="13 14" key="1">
    <citation type="submission" date="2021-02" db="EMBL/GenBank/DDBJ databases">
        <title>Variation within the Batrachochytrium salamandrivorans European outbreak.</title>
        <authorList>
            <person name="Kelly M."/>
            <person name="Pasmans F."/>
            <person name="Shea T.P."/>
            <person name="Munoz J.F."/>
            <person name="Carranza S."/>
            <person name="Cuomo C.A."/>
            <person name="Martel A."/>
        </authorList>
    </citation>
    <scope>NUCLEOTIDE SEQUENCE [LARGE SCALE GENOMIC DNA]</scope>
    <source>
        <strain evidence="13 14">AMFP18/2</strain>
    </source>
</reference>
<feature type="region of interest" description="Disordered" evidence="9">
    <location>
        <begin position="300"/>
        <end position="319"/>
    </location>
</feature>
<comment type="subcellular location">
    <subcellularLocation>
        <location evidence="1">Membrane</location>
        <topology evidence="1">Multi-pass membrane protein</topology>
    </subcellularLocation>
</comment>
<evidence type="ECO:0000256" key="10">
    <source>
        <dbReference type="SAM" id="Phobius"/>
    </source>
</evidence>
<evidence type="ECO:0000313" key="13">
    <source>
        <dbReference type="EMBL" id="KAH6596437.1"/>
    </source>
</evidence>
<feature type="transmembrane region" description="Helical" evidence="10">
    <location>
        <begin position="456"/>
        <end position="474"/>
    </location>
</feature>
<keyword evidence="7" id="KW-0406">Ion transport</keyword>
<evidence type="ECO:0000256" key="8">
    <source>
        <dbReference type="ARBA" id="ARBA00023136"/>
    </source>
</evidence>
<feature type="transmembrane region" description="Helical" evidence="10">
    <location>
        <begin position="423"/>
        <end position="444"/>
    </location>
</feature>
<feature type="transmembrane region" description="Helical" evidence="10">
    <location>
        <begin position="661"/>
        <end position="685"/>
    </location>
</feature>
<sequence>MHSLWIQATAIVVVATTALSVISPSHALVVNNNDDSESSQGSSLSIQKRLDAKPFDHQSIRTLHATAGSPAVKPAVKPAQNPPPSTPTFASIVEASLPTPTTKPIAKLDLFDLEAVIRRRQRLVSELIHEKNRLEWEDDKGKNKDAVDLIDSRIKRLYLLEDVIRSSLDIYGDIVRNQNVTHIDKLMESESLMIVDKFQNLVLKAKNDHLAIVETQKVLDKSTKLKQDTQQDLKNNAPSTNSSSTGAQDNGGMAANMVGSVIKDVSNQADKLESSMKEDSFIESQKSEGTTVETVLKVHDSGKQQGNSSSKSKSENVTPTLIDSHNNQYVLSKSGDTTAHVEDTRLLNDILLLLMACFTCVSVLHLLGLPSFFGYILAGVILGPPGYIKNAVQVETISRGLGVIFIMFFLGLEFNVTKIRKVWSVSVGGSAVLLFVTVLCVVLIGYKFESRLGESLIVGASLFLSSTAVVLNFLKTGEAETQYGRTIIGVLISQDVLLGFLLALMPALQTSGLDALFTVLQLILSLAGFLCACLVISFPAIRMLQYLMPVKGSGNEIYLLASIGFCLMVINVGSFFEQSMELCCFVAGVMISTRKSLSDTTVHVTDSLRGMFSALFFASIGLHIYPSFLLNEGLLLISLTVLVVIFKIGLAILVFKFLFRLSWSTALTVGIGLGQISEFTFVLASKAKSLDLVSRETFYILLGVTTLSMIISPALWYLGSMLDGRSANSEATLKRAKASHSDAELQVLID</sequence>
<evidence type="ECO:0000256" key="5">
    <source>
        <dbReference type="ARBA" id="ARBA00022729"/>
    </source>
</evidence>
<evidence type="ECO:0000256" key="7">
    <source>
        <dbReference type="ARBA" id="ARBA00023065"/>
    </source>
</evidence>
<feature type="region of interest" description="Disordered" evidence="9">
    <location>
        <begin position="224"/>
        <end position="253"/>
    </location>
</feature>
<evidence type="ECO:0000256" key="6">
    <source>
        <dbReference type="ARBA" id="ARBA00022989"/>
    </source>
</evidence>
<evidence type="ECO:0000256" key="4">
    <source>
        <dbReference type="ARBA" id="ARBA00022692"/>
    </source>
</evidence>
<keyword evidence="4 10" id="KW-0812">Transmembrane</keyword>
<organism evidence="13 14">
    <name type="scientific">Batrachochytrium salamandrivorans</name>
    <dbReference type="NCBI Taxonomy" id="1357716"/>
    <lineage>
        <taxon>Eukaryota</taxon>
        <taxon>Fungi</taxon>
        <taxon>Fungi incertae sedis</taxon>
        <taxon>Chytridiomycota</taxon>
        <taxon>Chytridiomycota incertae sedis</taxon>
        <taxon>Chytridiomycetes</taxon>
        <taxon>Rhizophydiales</taxon>
        <taxon>Rhizophydiales incertae sedis</taxon>
        <taxon>Batrachochytrium</taxon>
    </lineage>
</organism>
<evidence type="ECO:0000256" key="2">
    <source>
        <dbReference type="ARBA" id="ARBA00022448"/>
    </source>
</evidence>
<keyword evidence="5 11" id="KW-0732">Signal</keyword>
<name>A0ABQ8FGG7_9FUNG</name>
<dbReference type="Gene3D" id="1.20.1530.20">
    <property type="match status" value="1"/>
</dbReference>
<proteinExistence type="predicted"/>
<keyword evidence="14" id="KW-1185">Reference proteome</keyword>
<feature type="transmembrane region" description="Helical" evidence="10">
    <location>
        <begin position="400"/>
        <end position="416"/>
    </location>
</feature>
<feature type="transmembrane region" description="Helical" evidence="10">
    <location>
        <begin position="486"/>
        <end position="509"/>
    </location>
</feature>
<feature type="transmembrane region" description="Helical" evidence="10">
    <location>
        <begin position="697"/>
        <end position="718"/>
    </location>
</feature>
<dbReference type="Proteomes" id="UP001648503">
    <property type="component" value="Unassembled WGS sequence"/>
</dbReference>
<evidence type="ECO:0000259" key="12">
    <source>
        <dbReference type="Pfam" id="PF00999"/>
    </source>
</evidence>
<evidence type="ECO:0000313" key="14">
    <source>
        <dbReference type="Proteomes" id="UP001648503"/>
    </source>
</evidence>
<accession>A0ABQ8FGG7</accession>
<keyword evidence="2" id="KW-0813">Transport</keyword>
<protein>
    <recommendedName>
        <fullName evidence="12">Cation/H+ exchanger transmembrane domain-containing protein</fullName>
    </recommendedName>
</protein>
<dbReference type="InterPro" id="IPR038770">
    <property type="entry name" value="Na+/solute_symporter_sf"/>
</dbReference>
<feature type="domain" description="Cation/H+ exchanger transmembrane" evidence="12">
    <location>
        <begin position="356"/>
        <end position="715"/>
    </location>
</feature>
<dbReference type="EMBL" id="JAFCIX010000227">
    <property type="protein sequence ID" value="KAH6596437.1"/>
    <property type="molecule type" value="Genomic_DNA"/>
</dbReference>
<feature type="transmembrane region" description="Helical" evidence="10">
    <location>
        <begin position="633"/>
        <end position="655"/>
    </location>
</feature>
<feature type="transmembrane region" description="Helical" evidence="10">
    <location>
        <begin position="557"/>
        <end position="576"/>
    </location>
</feature>
<gene>
    <name evidence="13" type="ORF">BASA50_005143</name>
</gene>
<keyword evidence="8 10" id="KW-0472">Membrane</keyword>
<feature type="transmembrane region" description="Helical" evidence="10">
    <location>
        <begin position="350"/>
        <end position="367"/>
    </location>
</feature>
<feature type="signal peptide" evidence="11">
    <location>
        <begin position="1"/>
        <end position="27"/>
    </location>
</feature>
<dbReference type="InterPro" id="IPR045158">
    <property type="entry name" value="KEA4/5/6-like"/>
</dbReference>
<feature type="compositionally biased region" description="Polar residues" evidence="9">
    <location>
        <begin position="232"/>
        <end position="248"/>
    </location>
</feature>
<evidence type="ECO:0000256" key="11">
    <source>
        <dbReference type="SAM" id="SignalP"/>
    </source>
</evidence>
<evidence type="ECO:0000256" key="3">
    <source>
        <dbReference type="ARBA" id="ARBA00022449"/>
    </source>
</evidence>